<comment type="subcellular location">
    <subcellularLocation>
        <location evidence="2">Cytoplasm</location>
    </subcellularLocation>
</comment>
<dbReference type="InterPro" id="IPR035926">
    <property type="entry name" value="NusB-like_sf"/>
</dbReference>
<dbReference type="NCBIfam" id="TIGR00563">
    <property type="entry name" value="rsmB"/>
    <property type="match status" value="1"/>
</dbReference>
<dbReference type="GO" id="GO:0006355">
    <property type="term" value="P:regulation of DNA-templated transcription"/>
    <property type="evidence" value="ECO:0007669"/>
    <property type="project" value="InterPro"/>
</dbReference>
<dbReference type="Pfam" id="PF01189">
    <property type="entry name" value="Methyltr_RsmB-F"/>
    <property type="match status" value="1"/>
</dbReference>
<dbReference type="Gene3D" id="3.30.70.1170">
    <property type="entry name" value="Sun protein, domain 3"/>
    <property type="match status" value="1"/>
</dbReference>
<feature type="active site" description="Nucleophile" evidence="13">
    <location>
        <position position="383"/>
    </location>
</feature>
<dbReference type="InterPro" id="IPR029063">
    <property type="entry name" value="SAM-dependent_MTases_sf"/>
</dbReference>
<dbReference type="SUPFAM" id="SSF48013">
    <property type="entry name" value="NusB-like"/>
    <property type="match status" value="1"/>
</dbReference>
<evidence type="ECO:0000313" key="16">
    <source>
        <dbReference type="Proteomes" id="UP000005167"/>
    </source>
</evidence>
<dbReference type="PROSITE" id="PS51686">
    <property type="entry name" value="SAM_MT_RSMB_NOP"/>
    <property type="match status" value="1"/>
</dbReference>
<organism evidence="15 16">
    <name type="scientific">endosymbiont of Tevnia jerichonana</name>
    <name type="common">vent Tica</name>
    <dbReference type="NCBI Taxonomy" id="1049564"/>
    <lineage>
        <taxon>Bacteria</taxon>
        <taxon>Pseudomonadati</taxon>
        <taxon>Pseudomonadota</taxon>
        <taxon>Gammaproteobacteria</taxon>
        <taxon>sulfur-oxidizing symbionts</taxon>
    </lineage>
</organism>
<dbReference type="InterPro" id="IPR054728">
    <property type="entry name" value="RsmB-like_ferredoxin"/>
</dbReference>
<keyword evidence="6 13" id="KW-0489">Methyltransferase</keyword>
<dbReference type="InterPro" id="IPR049560">
    <property type="entry name" value="MeTrfase_RsmB-F_NOP2_cat"/>
</dbReference>
<accession>G2FE41</accession>
<keyword evidence="8 13" id="KW-0949">S-adenosyl-L-methionine</keyword>
<dbReference type="InterPro" id="IPR023267">
    <property type="entry name" value="RCMT"/>
</dbReference>
<evidence type="ECO:0000256" key="8">
    <source>
        <dbReference type="ARBA" id="ARBA00022691"/>
    </source>
</evidence>
<feature type="domain" description="SAM-dependent MTase RsmB/NOP-type" evidence="14">
    <location>
        <begin position="172"/>
        <end position="441"/>
    </location>
</feature>
<gene>
    <name evidence="15" type="primary">rsmB</name>
    <name evidence="15" type="ORF">TevJSym_ag01030</name>
</gene>
<keyword evidence="4" id="KW-0963">Cytoplasm</keyword>
<dbReference type="PANTHER" id="PTHR22807:SF61">
    <property type="entry name" value="NOL1_NOP2_SUN FAMILY PROTEIN _ ANTITERMINATION NUSB DOMAIN-CONTAINING PROTEIN"/>
    <property type="match status" value="1"/>
</dbReference>
<evidence type="ECO:0000256" key="6">
    <source>
        <dbReference type="ARBA" id="ARBA00022603"/>
    </source>
</evidence>
<dbReference type="EC" id="2.1.1.176" evidence="3"/>
<comment type="caution">
    <text evidence="15">The sequence shown here is derived from an EMBL/GenBank/DDBJ whole genome shotgun (WGS) entry which is preliminary data.</text>
</comment>
<evidence type="ECO:0000256" key="9">
    <source>
        <dbReference type="ARBA" id="ARBA00022884"/>
    </source>
</evidence>
<keyword evidence="9 13" id="KW-0694">RNA-binding</keyword>
<dbReference type="PANTHER" id="PTHR22807">
    <property type="entry name" value="NOP2 YEAST -RELATED NOL1/NOP2/FMU SUN DOMAIN-CONTAINING"/>
    <property type="match status" value="1"/>
</dbReference>
<dbReference type="AlphaFoldDB" id="G2FE41"/>
<evidence type="ECO:0000256" key="11">
    <source>
        <dbReference type="ARBA" id="ARBA00031088"/>
    </source>
</evidence>
<dbReference type="GO" id="GO:0005737">
    <property type="term" value="C:cytoplasm"/>
    <property type="evidence" value="ECO:0007669"/>
    <property type="project" value="UniProtKB-SubCell"/>
</dbReference>
<protein>
    <recommendedName>
        <fullName evidence="3">16S rRNA (cytosine(967)-C(5))-methyltransferase</fullName>
        <ecNumber evidence="3">2.1.1.176</ecNumber>
    </recommendedName>
    <alternativeName>
        <fullName evidence="10">16S rRNA m5C967 methyltransferase</fullName>
    </alternativeName>
    <alternativeName>
        <fullName evidence="11">rRNA (cytosine-C(5)-)-methyltransferase RsmB</fullName>
    </alternativeName>
</protein>
<feature type="binding site" evidence="13">
    <location>
        <position position="311"/>
    </location>
    <ligand>
        <name>S-adenosyl-L-methionine</name>
        <dbReference type="ChEBI" id="CHEBI:59789"/>
    </ligand>
</feature>
<dbReference type="Pfam" id="PF22458">
    <property type="entry name" value="RsmF-B_ferredox"/>
    <property type="match status" value="1"/>
</dbReference>
<dbReference type="GO" id="GO:0003723">
    <property type="term" value="F:RNA binding"/>
    <property type="evidence" value="ECO:0007669"/>
    <property type="project" value="UniProtKB-UniRule"/>
</dbReference>
<dbReference type="EMBL" id="AFZB01000007">
    <property type="protein sequence ID" value="EGW55025.1"/>
    <property type="molecule type" value="Genomic_DNA"/>
</dbReference>
<keyword evidence="16" id="KW-1185">Reference proteome</keyword>
<evidence type="ECO:0000256" key="10">
    <source>
        <dbReference type="ARBA" id="ARBA00030399"/>
    </source>
</evidence>
<sequence length="443" mass="49422">MKMLATQRKSAADPRLIAARVLRDVLKGRSLSDLLPERLNGLDDPRDRALAQELCYGVMRGYPRLQALVGLLLKKPLKAKDQDLQALILIGLYQLSEMRVAAHAAIHETAGAAGRLGKRWGVGLINGVLRNFQRQQAVLQEKVDRQPSSRYAMPDWLLQRIEQRWPDSWQERIAALSARPPMSLRINCRQVDRGDYLERLWEQQITAEPVPHTESGLTLQRPVDVLELPGFSDGAVSVQDGGAQLAAPLLELQPGQRVLDACAAPGGKTGHMLELADDLRLTAIDLDPQRLQRVAENLQRLGLQAELQAGDAAHPQGRWAERQYDRILLDVPCSATGVMRRHPDIKYLRSEADIDRLGRLQGQILDAIWPLLKPGGLLLYATCSLLPQENEQQLEAFLQRCGDAREQPIEAGWGEPRCVGRQIAPGQHGMDGFYYARLQRVPG</sequence>
<evidence type="ECO:0000256" key="7">
    <source>
        <dbReference type="ARBA" id="ARBA00022679"/>
    </source>
</evidence>
<dbReference type="Gene3D" id="1.10.940.10">
    <property type="entry name" value="NusB-like"/>
    <property type="match status" value="1"/>
</dbReference>
<evidence type="ECO:0000313" key="15">
    <source>
        <dbReference type="EMBL" id="EGW55025.1"/>
    </source>
</evidence>
<proteinExistence type="inferred from homology"/>
<comment type="catalytic activity">
    <reaction evidence="12">
        <text>cytidine(967) in 16S rRNA + S-adenosyl-L-methionine = 5-methylcytidine(967) in 16S rRNA + S-adenosyl-L-homocysteine + H(+)</text>
        <dbReference type="Rhea" id="RHEA:42748"/>
        <dbReference type="Rhea" id="RHEA-COMP:10219"/>
        <dbReference type="Rhea" id="RHEA-COMP:10220"/>
        <dbReference type="ChEBI" id="CHEBI:15378"/>
        <dbReference type="ChEBI" id="CHEBI:57856"/>
        <dbReference type="ChEBI" id="CHEBI:59789"/>
        <dbReference type="ChEBI" id="CHEBI:74483"/>
        <dbReference type="ChEBI" id="CHEBI:82748"/>
        <dbReference type="EC" id="2.1.1.176"/>
    </reaction>
</comment>
<comment type="function">
    <text evidence="1">Specifically methylates the cytosine at position 967 (m5C967) of 16S rRNA.</text>
</comment>
<dbReference type="Pfam" id="PF01029">
    <property type="entry name" value="NusB"/>
    <property type="match status" value="1"/>
</dbReference>
<dbReference type="Proteomes" id="UP000005167">
    <property type="component" value="Unassembled WGS sequence"/>
</dbReference>
<dbReference type="eggNOG" id="COG0144">
    <property type="taxonomic scope" value="Bacteria"/>
</dbReference>
<evidence type="ECO:0000256" key="3">
    <source>
        <dbReference type="ARBA" id="ARBA00012140"/>
    </source>
</evidence>
<dbReference type="GO" id="GO:0008649">
    <property type="term" value="F:rRNA methyltransferase activity"/>
    <property type="evidence" value="ECO:0007669"/>
    <property type="project" value="InterPro"/>
</dbReference>
<evidence type="ECO:0000259" key="14">
    <source>
        <dbReference type="PROSITE" id="PS51686"/>
    </source>
</evidence>
<dbReference type="NCBIfam" id="NF008149">
    <property type="entry name" value="PRK10901.1"/>
    <property type="match status" value="1"/>
</dbReference>
<dbReference type="PATRIC" id="fig|1049564.3.peg.1174"/>
<evidence type="ECO:0000256" key="13">
    <source>
        <dbReference type="PROSITE-ProRule" id="PRU01023"/>
    </source>
</evidence>
<dbReference type="InterPro" id="IPR004573">
    <property type="entry name" value="rRNA_ssu_MeTfrase_B"/>
</dbReference>
<evidence type="ECO:0000256" key="5">
    <source>
        <dbReference type="ARBA" id="ARBA00022552"/>
    </source>
</evidence>
<dbReference type="Gene3D" id="3.40.50.150">
    <property type="entry name" value="Vaccinia Virus protein VP39"/>
    <property type="match status" value="1"/>
</dbReference>
<reference evidence="15 16" key="1">
    <citation type="journal article" date="2011" name="ISME J.">
        <title>The endosymbionts of the deep-sea tubeworms Riftia pachyptila and Tevnia jerichonana share an identical physiology as revealed by proteogenomic analyses.</title>
        <authorList>
            <person name="Gardebrecht A."/>
            <person name="Markert S."/>
            <person name="Felbeck H."/>
            <person name="Thuermer A."/>
            <person name="Albrecht D."/>
            <person name="Wollherr A."/>
            <person name="Kabisch J."/>
            <person name="Lehmann R."/>
            <person name="Daniel R."/>
            <person name="Liesegang H."/>
            <person name="Hecker M."/>
            <person name="Sievert S.M."/>
            <person name="Schweder T."/>
        </authorList>
    </citation>
    <scope>NUCLEOTIDE SEQUENCE [LARGE SCALE GENOMIC DNA]</scope>
</reference>
<keyword evidence="5" id="KW-0698">rRNA processing</keyword>
<dbReference type="FunFam" id="3.40.50.150:FF:000022">
    <property type="entry name" value="Ribosomal RNA small subunit methyltransferase B"/>
    <property type="match status" value="1"/>
</dbReference>
<dbReference type="PRINTS" id="PR02008">
    <property type="entry name" value="RCMTFAMILY"/>
</dbReference>
<evidence type="ECO:0000256" key="12">
    <source>
        <dbReference type="ARBA" id="ARBA00047283"/>
    </source>
</evidence>
<keyword evidence="7 13" id="KW-0808">Transferase</keyword>
<name>G2FE41_9GAMM</name>
<feature type="binding site" evidence="13">
    <location>
        <position position="330"/>
    </location>
    <ligand>
        <name>S-adenosyl-L-methionine</name>
        <dbReference type="ChEBI" id="CHEBI:59789"/>
    </ligand>
</feature>
<evidence type="ECO:0000256" key="4">
    <source>
        <dbReference type="ARBA" id="ARBA00022490"/>
    </source>
</evidence>
<dbReference type="SUPFAM" id="SSF53335">
    <property type="entry name" value="S-adenosyl-L-methionine-dependent methyltransferases"/>
    <property type="match status" value="1"/>
</dbReference>
<evidence type="ECO:0000256" key="2">
    <source>
        <dbReference type="ARBA" id="ARBA00004496"/>
    </source>
</evidence>
<comment type="similarity">
    <text evidence="13">Belongs to the class I-like SAM-binding methyltransferase superfamily. RsmB/NOP family.</text>
</comment>
<feature type="binding site" evidence="13">
    <location>
        <position position="285"/>
    </location>
    <ligand>
        <name>S-adenosyl-L-methionine</name>
        <dbReference type="ChEBI" id="CHEBI:59789"/>
    </ligand>
</feature>
<dbReference type="InterPro" id="IPR001678">
    <property type="entry name" value="MeTrfase_RsmB-F_NOP2_dom"/>
</dbReference>
<evidence type="ECO:0000256" key="1">
    <source>
        <dbReference type="ARBA" id="ARBA00002724"/>
    </source>
</evidence>
<feature type="binding site" evidence="13">
    <location>
        <begin position="262"/>
        <end position="268"/>
    </location>
    <ligand>
        <name>S-adenosyl-L-methionine</name>
        <dbReference type="ChEBI" id="CHEBI:59789"/>
    </ligand>
</feature>
<dbReference type="InterPro" id="IPR006027">
    <property type="entry name" value="NusB_RsmB_TIM44"/>
</dbReference>